<accession>A0A2R4WXD8</accession>
<protein>
    <submittedName>
        <fullName evidence="2">Uncharacterized protein</fullName>
    </submittedName>
</protein>
<keyword evidence="2" id="KW-0614">Plasmid</keyword>
<keyword evidence="3" id="KW-1185">Reference proteome</keyword>
<geneLocation type="plasmid" evidence="2 3">
    <name>unnamed3</name>
</geneLocation>
<evidence type="ECO:0000256" key="1">
    <source>
        <dbReference type="SAM" id="MobiDB-lite"/>
    </source>
</evidence>
<evidence type="ECO:0000313" key="2">
    <source>
        <dbReference type="EMBL" id="AWB26196.1"/>
    </source>
</evidence>
<dbReference type="KEGG" id="mee:DA075_35595"/>
<dbReference type="RefSeq" id="WP_099957726.1">
    <property type="nucleotide sequence ID" value="NZ_CP028847.1"/>
</dbReference>
<gene>
    <name evidence="2" type="ORF">DA075_35595</name>
</gene>
<dbReference type="Proteomes" id="UP000244755">
    <property type="component" value="Plasmid unnamed3"/>
</dbReference>
<proteinExistence type="predicted"/>
<evidence type="ECO:0000313" key="3">
    <source>
        <dbReference type="Proteomes" id="UP000244755"/>
    </source>
</evidence>
<dbReference type="EMBL" id="CP028847">
    <property type="protein sequence ID" value="AWB26196.1"/>
    <property type="molecule type" value="Genomic_DNA"/>
</dbReference>
<feature type="region of interest" description="Disordered" evidence="1">
    <location>
        <begin position="62"/>
        <end position="82"/>
    </location>
</feature>
<name>A0A2R4WXD8_9HYPH</name>
<sequence length="146" mass="15048">MSIVVPLTVAVGALIVAAGGSLLPPAISEPPQPPEDPRQHVDVPSARVAVAQDFQRIAESRQAKAEAAAKKDREETDALKRSNAGLKDRVMAAEAQVKALTELTLPTAIAMVAEMDGSTDQGDGEEGAGTGGDAAAGYKPQPPSRR</sequence>
<reference evidence="2 3" key="1">
    <citation type="submission" date="2018-04" db="EMBL/GenBank/DDBJ databases">
        <title>Methylobacterium sp. PR1016A genome.</title>
        <authorList>
            <person name="Park W."/>
        </authorList>
    </citation>
    <scope>NUCLEOTIDE SEQUENCE [LARGE SCALE GENOMIC DNA]</scope>
    <source>
        <strain evidence="2 3">PR1016A</strain>
        <plasmid evidence="2 3">unnamed3</plasmid>
    </source>
</reference>
<feature type="region of interest" description="Disordered" evidence="1">
    <location>
        <begin position="114"/>
        <end position="146"/>
    </location>
</feature>
<dbReference type="AlphaFoldDB" id="A0A2R4WXD8"/>
<organism evidence="2 3">
    <name type="scientific">Methylobacterium currus</name>
    <dbReference type="NCBI Taxonomy" id="2051553"/>
    <lineage>
        <taxon>Bacteria</taxon>
        <taxon>Pseudomonadati</taxon>
        <taxon>Pseudomonadota</taxon>
        <taxon>Alphaproteobacteria</taxon>
        <taxon>Hyphomicrobiales</taxon>
        <taxon>Methylobacteriaceae</taxon>
        <taxon>Methylobacterium</taxon>
    </lineage>
</organism>